<dbReference type="EMBL" id="CP009220">
    <property type="protein sequence ID" value="ALC05171.1"/>
    <property type="molecule type" value="Genomic_DNA"/>
</dbReference>
<dbReference type="InterPro" id="IPR008988">
    <property type="entry name" value="Transcriptional_repressor_C"/>
</dbReference>
<proteinExistence type="predicted"/>
<dbReference type="SUPFAM" id="SSF55681">
    <property type="entry name" value="Class II aaRS and biotin synthetases"/>
    <property type="match status" value="1"/>
</dbReference>
<evidence type="ECO:0000256" key="2">
    <source>
        <dbReference type="ARBA" id="ARBA00022741"/>
    </source>
</evidence>
<dbReference type="PANTHER" id="PTHR12835">
    <property type="entry name" value="BIOTIN PROTEIN LIGASE"/>
    <property type="match status" value="1"/>
</dbReference>
<dbReference type="NCBIfam" id="TIGR00121">
    <property type="entry name" value="birA_ligase"/>
    <property type="match status" value="1"/>
</dbReference>
<dbReference type="InterPro" id="IPR004408">
    <property type="entry name" value="Biotin_CoA_COase_ligase"/>
</dbReference>
<dbReference type="Gene3D" id="3.30.930.10">
    <property type="entry name" value="Bira Bifunctional Protein, Domain 2"/>
    <property type="match status" value="1"/>
</dbReference>
<dbReference type="EC" id="6.3.4.15" evidence="5"/>
<dbReference type="GO" id="GO:0005737">
    <property type="term" value="C:cytoplasm"/>
    <property type="evidence" value="ECO:0007669"/>
    <property type="project" value="TreeGrafter"/>
</dbReference>
<evidence type="ECO:0000256" key="3">
    <source>
        <dbReference type="ARBA" id="ARBA00022840"/>
    </source>
</evidence>
<dbReference type="PANTHER" id="PTHR12835:SF5">
    <property type="entry name" value="BIOTIN--PROTEIN LIGASE"/>
    <property type="match status" value="1"/>
</dbReference>
<dbReference type="CDD" id="cd16442">
    <property type="entry name" value="BPL"/>
    <property type="match status" value="1"/>
</dbReference>
<evidence type="ECO:0000313" key="7">
    <source>
        <dbReference type="EMBL" id="ALC05171.1"/>
    </source>
</evidence>
<dbReference type="STRING" id="931089.CDES_03595"/>
<evidence type="ECO:0000256" key="4">
    <source>
        <dbReference type="ARBA" id="ARBA00023267"/>
    </source>
</evidence>
<organism evidence="7 8">
    <name type="scientific">Corynebacterium deserti GIMN1.010</name>
    <dbReference type="NCBI Taxonomy" id="931089"/>
    <lineage>
        <taxon>Bacteria</taxon>
        <taxon>Bacillati</taxon>
        <taxon>Actinomycetota</taxon>
        <taxon>Actinomycetes</taxon>
        <taxon>Mycobacteriales</taxon>
        <taxon>Corynebacteriaceae</taxon>
        <taxon>Corynebacterium</taxon>
    </lineage>
</organism>
<gene>
    <name evidence="7" type="primary">birA</name>
    <name evidence="7" type="ORF">CDES_03595</name>
</gene>
<keyword evidence="4" id="KW-0092">Biotin</keyword>
<dbReference type="InterPro" id="IPR003142">
    <property type="entry name" value="BPL_C"/>
</dbReference>
<dbReference type="InterPro" id="IPR004143">
    <property type="entry name" value="BPL_LPL_catalytic"/>
</dbReference>
<dbReference type="InterPro" id="IPR045864">
    <property type="entry name" value="aa-tRNA-synth_II/BPL/LPL"/>
</dbReference>
<evidence type="ECO:0000313" key="8">
    <source>
        <dbReference type="Proteomes" id="UP000068067"/>
    </source>
</evidence>
<evidence type="ECO:0000259" key="6">
    <source>
        <dbReference type="PROSITE" id="PS51733"/>
    </source>
</evidence>
<dbReference type="KEGG" id="cdx:CDES_03595"/>
<dbReference type="GO" id="GO:0005524">
    <property type="term" value="F:ATP binding"/>
    <property type="evidence" value="ECO:0007669"/>
    <property type="project" value="UniProtKB-KW"/>
</dbReference>
<name>A0A0M4CHA0_9CORY</name>
<dbReference type="Proteomes" id="UP000068067">
    <property type="component" value="Chromosome"/>
</dbReference>
<evidence type="ECO:0000256" key="5">
    <source>
        <dbReference type="ARBA" id="ARBA00024227"/>
    </source>
</evidence>
<dbReference type="Gene3D" id="2.30.30.100">
    <property type="match status" value="1"/>
</dbReference>
<keyword evidence="3" id="KW-0067">ATP-binding</keyword>
<dbReference type="Pfam" id="PF03099">
    <property type="entry name" value="BPL_LplA_LipB"/>
    <property type="match status" value="1"/>
</dbReference>
<dbReference type="RefSeq" id="WP_053544287.1">
    <property type="nucleotide sequence ID" value="NZ_CP009220.1"/>
</dbReference>
<keyword evidence="1 7" id="KW-0436">Ligase</keyword>
<dbReference type="PROSITE" id="PS51733">
    <property type="entry name" value="BPL_LPL_CATALYTIC"/>
    <property type="match status" value="1"/>
</dbReference>
<protein>
    <recommendedName>
        <fullName evidence="5">biotin--[biotin carboxyl-carrier protein] ligase</fullName>
        <ecNumber evidence="5">6.3.4.15</ecNumber>
    </recommendedName>
</protein>
<feature type="domain" description="BPL/LPL catalytic" evidence="6">
    <location>
        <begin position="13"/>
        <end position="202"/>
    </location>
</feature>
<dbReference type="OrthoDB" id="9807064at2"/>
<dbReference type="SUPFAM" id="SSF50037">
    <property type="entry name" value="C-terminal domain of transcriptional repressors"/>
    <property type="match status" value="1"/>
</dbReference>
<sequence length="269" mass="29118">MNFSPTPSRAPLDNERLQKELVDNGPFSQVVYKEVTGSTNADLLDLAGRGAPDWTIATVERQDRGRGRLGRPWRAPQGAQSIFSVLFRVSEAELDKIGTIPLACGLAMMDTLRELEVSGAGLKWPNDVLINGKKLCGILVEATGFDSQPAVVIGMGTNISLTVDELPVPHATSIALEGVEIDRTSFLITVLTHLRTRLEQWQGGDIAWLDDYRAVCTSIGQDVRVILPGDNELLGKAIGVDSGGHIRVQDATGHVHTLNAGEITHLRLQ</sequence>
<keyword evidence="2" id="KW-0547">Nucleotide-binding</keyword>
<keyword evidence="8" id="KW-1185">Reference proteome</keyword>
<dbReference type="GO" id="GO:0004077">
    <property type="term" value="F:biotin--[biotin carboxyl-carrier protein] ligase activity"/>
    <property type="evidence" value="ECO:0007669"/>
    <property type="project" value="UniProtKB-EC"/>
</dbReference>
<reference evidence="7 8" key="1">
    <citation type="submission" date="2014-08" db="EMBL/GenBank/DDBJ databases">
        <title>Complete genome sequence of Corynebacterium deserti GIMN1.010 (=DSM 45689), isolated from desert sand in western China.</title>
        <authorList>
            <person name="Ruckert C."/>
            <person name="Albersmeier A."/>
            <person name="Kalinowski J."/>
        </authorList>
    </citation>
    <scope>NUCLEOTIDE SEQUENCE [LARGE SCALE GENOMIC DNA]</scope>
    <source>
        <strain evidence="7 8">GIMN1.010</strain>
    </source>
</reference>
<dbReference type="PATRIC" id="fig|931089.4.peg.728"/>
<dbReference type="Pfam" id="PF02237">
    <property type="entry name" value="BPL_C"/>
    <property type="match status" value="1"/>
</dbReference>
<evidence type="ECO:0000256" key="1">
    <source>
        <dbReference type="ARBA" id="ARBA00022598"/>
    </source>
</evidence>
<accession>A0A0M4CHA0</accession>
<dbReference type="AlphaFoldDB" id="A0A0M4CHA0"/>